<feature type="compositionally biased region" description="Basic and acidic residues" evidence="8">
    <location>
        <begin position="1"/>
        <end position="11"/>
    </location>
</feature>
<comment type="subcellular location">
    <subcellularLocation>
        <location evidence="1">Membrane</location>
        <topology evidence="1">Multi-pass membrane protein</topology>
    </subcellularLocation>
</comment>
<evidence type="ECO:0000256" key="1">
    <source>
        <dbReference type="ARBA" id="ARBA00004141"/>
    </source>
</evidence>
<comment type="catalytic activity">
    <reaction evidence="7">
        <text>L-cysteinyl-[protein] + hexadecanoyl-CoA = S-hexadecanoyl-L-cysteinyl-[protein] + CoA</text>
        <dbReference type="Rhea" id="RHEA:36683"/>
        <dbReference type="Rhea" id="RHEA-COMP:10131"/>
        <dbReference type="Rhea" id="RHEA-COMP:11032"/>
        <dbReference type="ChEBI" id="CHEBI:29950"/>
        <dbReference type="ChEBI" id="CHEBI:57287"/>
        <dbReference type="ChEBI" id="CHEBI:57379"/>
        <dbReference type="ChEBI" id="CHEBI:74151"/>
        <dbReference type="EC" id="2.3.1.225"/>
    </reaction>
</comment>
<comment type="domain">
    <text evidence="7">The DHHC domain is required for palmitoyltransferase activity.</text>
</comment>
<proteinExistence type="inferred from homology"/>
<dbReference type="AlphaFoldDB" id="A0ABD3NVB3"/>
<comment type="caution">
    <text evidence="10">The sequence shown here is derived from an EMBL/GenBank/DDBJ whole genome shotgun (WGS) entry which is preliminary data.</text>
</comment>
<dbReference type="PANTHER" id="PTHR12246">
    <property type="entry name" value="PALMITOYLTRANSFERASE ZDHHC16"/>
    <property type="match status" value="1"/>
</dbReference>
<reference evidence="10 11" key="1">
    <citation type="submission" date="2024-10" db="EMBL/GenBank/DDBJ databases">
        <title>Updated reference genomes for cyclostephanoid diatoms.</title>
        <authorList>
            <person name="Roberts W.R."/>
            <person name="Alverson A.J."/>
        </authorList>
    </citation>
    <scope>NUCLEOTIDE SEQUENCE [LARGE SCALE GENOMIC DNA]</scope>
    <source>
        <strain evidence="10 11">AJA276-08</strain>
    </source>
</reference>
<dbReference type="Proteomes" id="UP001530315">
    <property type="component" value="Unassembled WGS sequence"/>
</dbReference>
<feature type="transmembrane region" description="Helical" evidence="7">
    <location>
        <begin position="320"/>
        <end position="343"/>
    </location>
</feature>
<organism evidence="10 11">
    <name type="scientific">Stephanodiscus triporus</name>
    <dbReference type="NCBI Taxonomy" id="2934178"/>
    <lineage>
        <taxon>Eukaryota</taxon>
        <taxon>Sar</taxon>
        <taxon>Stramenopiles</taxon>
        <taxon>Ochrophyta</taxon>
        <taxon>Bacillariophyta</taxon>
        <taxon>Coscinodiscophyceae</taxon>
        <taxon>Thalassiosirophycidae</taxon>
        <taxon>Stephanodiscales</taxon>
        <taxon>Stephanodiscaceae</taxon>
        <taxon>Stephanodiscus</taxon>
    </lineage>
</organism>
<feature type="region of interest" description="Disordered" evidence="8">
    <location>
        <begin position="1"/>
        <end position="83"/>
    </location>
</feature>
<protein>
    <recommendedName>
        <fullName evidence="7">Palmitoyltransferase</fullName>
        <ecNumber evidence="7">2.3.1.225</ecNumber>
    </recommendedName>
</protein>
<dbReference type="EC" id="2.3.1.225" evidence="7"/>
<feature type="compositionally biased region" description="Acidic residues" evidence="8">
    <location>
        <begin position="109"/>
        <end position="132"/>
    </location>
</feature>
<dbReference type="InterPro" id="IPR001594">
    <property type="entry name" value="Palmitoyltrfase_DHHC"/>
</dbReference>
<evidence type="ECO:0000256" key="4">
    <source>
        <dbReference type="ARBA" id="ARBA00022989"/>
    </source>
</evidence>
<feature type="region of interest" description="Disordered" evidence="8">
    <location>
        <begin position="99"/>
        <end position="132"/>
    </location>
</feature>
<evidence type="ECO:0000313" key="11">
    <source>
        <dbReference type="Proteomes" id="UP001530315"/>
    </source>
</evidence>
<keyword evidence="6 7" id="KW-0012">Acyltransferase</keyword>
<comment type="similarity">
    <text evidence="7">Belongs to the DHHC palmitoyltransferase family.</text>
</comment>
<evidence type="ECO:0000256" key="8">
    <source>
        <dbReference type="SAM" id="MobiDB-lite"/>
    </source>
</evidence>
<feature type="transmembrane region" description="Helical" evidence="7">
    <location>
        <begin position="284"/>
        <end position="308"/>
    </location>
</feature>
<name>A0ABD3NVB3_9STRA</name>
<keyword evidence="11" id="KW-1185">Reference proteome</keyword>
<dbReference type="GO" id="GO:0019706">
    <property type="term" value="F:protein-cysteine S-palmitoyltransferase activity"/>
    <property type="evidence" value="ECO:0007669"/>
    <property type="project" value="UniProtKB-EC"/>
</dbReference>
<evidence type="ECO:0000256" key="3">
    <source>
        <dbReference type="ARBA" id="ARBA00022692"/>
    </source>
</evidence>
<evidence type="ECO:0000256" key="5">
    <source>
        <dbReference type="ARBA" id="ARBA00023136"/>
    </source>
</evidence>
<evidence type="ECO:0000256" key="7">
    <source>
        <dbReference type="RuleBase" id="RU079119"/>
    </source>
</evidence>
<dbReference type="Pfam" id="PF01529">
    <property type="entry name" value="DHHC"/>
    <property type="match status" value="1"/>
</dbReference>
<dbReference type="InterPro" id="IPR039859">
    <property type="entry name" value="PFA4/ZDH16/20/ERF2-like"/>
</dbReference>
<keyword evidence="3 7" id="KW-0812">Transmembrane</keyword>
<evidence type="ECO:0000259" key="9">
    <source>
        <dbReference type="Pfam" id="PF01529"/>
    </source>
</evidence>
<dbReference type="GO" id="GO:0016020">
    <property type="term" value="C:membrane"/>
    <property type="evidence" value="ECO:0007669"/>
    <property type="project" value="UniProtKB-SubCell"/>
</dbReference>
<keyword evidence="5 7" id="KW-0472">Membrane</keyword>
<feature type="transmembrane region" description="Helical" evidence="7">
    <location>
        <begin position="165"/>
        <end position="185"/>
    </location>
</feature>
<dbReference type="EMBL" id="JALLAZ020001154">
    <property type="protein sequence ID" value="KAL3779607.1"/>
    <property type="molecule type" value="Genomic_DNA"/>
</dbReference>
<keyword evidence="4 7" id="KW-1133">Transmembrane helix</keyword>
<accession>A0ABD3NVB3</accession>
<feature type="domain" description="Palmitoyltransferase DHHC" evidence="9">
    <location>
        <begin position="237"/>
        <end position="360"/>
    </location>
</feature>
<evidence type="ECO:0000256" key="6">
    <source>
        <dbReference type="ARBA" id="ARBA00023315"/>
    </source>
</evidence>
<sequence>MMQSYERSRTYDEDDFERASLLPPDRHHFADATTNGINDGGGGAPSSFRSRRRPRGGRQQPWGEDGGSGSNDNEGVDYDGVGRSRPAISKIKSIARLGRTVVPPSSIDGDFDDGHDDGQGEDDGGEGEDGEYYFDDTNDHSRNCTFGTEEDDGIWLNRDDPPGTAMAVIVWILIVYSGVTVALLAEADRVSRPLACFHCTLCAMALASHAKTMLSDPGAVPLCAVPIDSAARRTRCEHRMCGACGGYKPPGSHHCRICNRCVSRMDHHCPWMNNCVGAGNLKSFVLFLCYAWVGSALSLVIFACNYFFCRDEGCEFEGVLVNLVRIMTVICVASILFVSSMLANVTFGVMTGSGTIDRLKRGMNAAVEEPDDPPLQFQDIFGIGSWRTWFVPSDPIFPDHDRVLGYSMPQRLLREGGENSSIC</sequence>
<evidence type="ECO:0000313" key="10">
    <source>
        <dbReference type="EMBL" id="KAL3779607.1"/>
    </source>
</evidence>
<gene>
    <name evidence="10" type="ORF">ACHAW5_001055</name>
</gene>
<keyword evidence="2 7" id="KW-0808">Transferase</keyword>
<evidence type="ECO:0000256" key="2">
    <source>
        <dbReference type="ARBA" id="ARBA00022679"/>
    </source>
</evidence>
<dbReference type="PROSITE" id="PS50216">
    <property type="entry name" value="DHHC"/>
    <property type="match status" value="1"/>
</dbReference>